<protein>
    <recommendedName>
        <fullName evidence="2">Outer membrane protein beta-barrel domain-containing protein</fullName>
    </recommendedName>
</protein>
<dbReference type="InterPro" id="IPR011250">
    <property type="entry name" value="OMP/PagP_B-barrel"/>
</dbReference>
<feature type="signal peptide" evidence="1">
    <location>
        <begin position="1"/>
        <end position="19"/>
    </location>
</feature>
<organism evidence="3 4">
    <name type="scientific">Aurantibacter aestuarii</name>
    <dbReference type="NCBI Taxonomy" id="1266046"/>
    <lineage>
        <taxon>Bacteria</taxon>
        <taxon>Pseudomonadati</taxon>
        <taxon>Bacteroidota</taxon>
        <taxon>Flavobacteriia</taxon>
        <taxon>Flavobacteriales</taxon>
        <taxon>Flavobacteriaceae</taxon>
        <taxon>Aurantibacter</taxon>
    </lineage>
</organism>
<keyword evidence="1" id="KW-0732">Signal</keyword>
<feature type="domain" description="Outer membrane protein beta-barrel" evidence="2">
    <location>
        <begin position="19"/>
        <end position="197"/>
    </location>
</feature>
<dbReference type="Pfam" id="PF13568">
    <property type="entry name" value="OMP_b-brl_2"/>
    <property type="match status" value="1"/>
</dbReference>
<dbReference type="RefSeq" id="WP_106463714.1">
    <property type="nucleotide sequence ID" value="NZ_PXOQ01000009.1"/>
</dbReference>
<keyword evidence="4" id="KW-1185">Reference proteome</keyword>
<dbReference type="InterPro" id="IPR025665">
    <property type="entry name" value="Beta-barrel_OMP_2"/>
</dbReference>
<dbReference type="OrthoDB" id="947434at2"/>
<dbReference type="Proteomes" id="UP000238426">
    <property type="component" value="Unassembled WGS sequence"/>
</dbReference>
<gene>
    <name evidence="3" type="ORF">C7H52_09780</name>
</gene>
<accession>A0A2T1N9M7</accession>
<evidence type="ECO:0000256" key="1">
    <source>
        <dbReference type="SAM" id="SignalP"/>
    </source>
</evidence>
<evidence type="ECO:0000313" key="3">
    <source>
        <dbReference type="EMBL" id="PSG88574.1"/>
    </source>
</evidence>
<dbReference type="SUPFAM" id="SSF56925">
    <property type="entry name" value="OMPA-like"/>
    <property type="match status" value="1"/>
</dbReference>
<dbReference type="EMBL" id="PXOQ01000009">
    <property type="protein sequence ID" value="PSG88574.1"/>
    <property type="molecule type" value="Genomic_DNA"/>
</dbReference>
<feature type="chain" id="PRO_5015461524" description="Outer membrane protein beta-barrel domain-containing protein" evidence="1">
    <location>
        <begin position="20"/>
        <end position="218"/>
    </location>
</feature>
<dbReference type="AlphaFoldDB" id="A0A2T1N9M7"/>
<reference evidence="3 4" key="1">
    <citation type="submission" date="2018-03" db="EMBL/GenBank/DDBJ databases">
        <title>Mesoflavibacter sp. HG37 and Mesoflavibacter sp. HG96 sp.nov., two marine bacteria isolated from seawater of Western Pacific Ocean.</title>
        <authorList>
            <person name="Cheng H."/>
            <person name="Wu Y.-H."/>
            <person name="Guo L.-L."/>
            <person name="Xu X.-W."/>
        </authorList>
    </citation>
    <scope>NUCLEOTIDE SEQUENCE [LARGE SCALE GENOMIC DNA]</scope>
    <source>
        <strain evidence="3 4">KCTC 32269</strain>
    </source>
</reference>
<evidence type="ECO:0000313" key="4">
    <source>
        <dbReference type="Proteomes" id="UP000238426"/>
    </source>
</evidence>
<comment type="caution">
    <text evidence="3">The sequence shown here is derived from an EMBL/GenBank/DDBJ whole genome shotgun (WGS) entry which is preliminary data.</text>
</comment>
<name>A0A2T1N9M7_9FLAO</name>
<proteinExistence type="predicted"/>
<sequence>MKKLLLSAAVALMAITANAQDSGMTFGAKAGLNVATIGGDVEDASSRISFHVGGYAEFMVSDKFSVQPELVYSSQGTQEEYKESFESNGVVFDGEYEDKLKLDYINLPVMAKFYVTEGFSLEAGPQVGFLIGANVESEGTESVTFGGSTETESFSEEVDVKDSFKGIDFAVGVGAGYKLDGGLNFAVRYNLGLSNIYEDSGDFKAQNNVFQFSVGYSF</sequence>
<evidence type="ECO:0000259" key="2">
    <source>
        <dbReference type="Pfam" id="PF13568"/>
    </source>
</evidence>